<accession>A0AAN0REF5</accession>
<dbReference type="Proteomes" id="UP000019438">
    <property type="component" value="Chromosome"/>
</dbReference>
<evidence type="ECO:0000313" key="2">
    <source>
        <dbReference type="Proteomes" id="UP000019438"/>
    </source>
</evidence>
<dbReference type="AlphaFoldDB" id="A0AAN0REF5"/>
<gene>
    <name evidence="1" type="ORF">GbCGDNIH3_1600</name>
</gene>
<organism evidence="1 2">
    <name type="scientific">Granulibacter bethesdensis</name>
    <dbReference type="NCBI Taxonomy" id="364410"/>
    <lineage>
        <taxon>Bacteria</taxon>
        <taxon>Pseudomonadati</taxon>
        <taxon>Pseudomonadota</taxon>
        <taxon>Alphaproteobacteria</taxon>
        <taxon>Acetobacterales</taxon>
        <taxon>Acetobacteraceae</taxon>
        <taxon>Granulibacter</taxon>
    </lineage>
</organism>
<evidence type="ECO:0000313" key="1">
    <source>
        <dbReference type="EMBL" id="AHJ63491.1"/>
    </source>
</evidence>
<sequence length="120" mass="13276">MEPTRMTGHSVQNILPSFFPTGRACVVLSSHPYRKRTSLIMGSISHSDTRQFIVGHDIQGRWVVCDQSGAIGGIFKNRDSALSFARSETGHHPHAVFCAPDHLVMDFFSTISHTALRPQS</sequence>
<reference evidence="2" key="1">
    <citation type="submission" date="2012-06" db="EMBL/GenBank/DDBJ databases">
        <title>Genome analysis of multiple Granulibacter bethesdensis isolates demonstrates substantial genome diversity.</title>
        <authorList>
            <person name="Greenberg D.E."/>
            <person name="Porcella S.F."/>
            <person name="Zarember K."/>
            <person name="Zelazny A.M."/>
            <person name="Bruno D."/>
            <person name="Martens C."/>
            <person name="Barbian K.D."/>
            <person name="Jaske E."/>
            <person name="Holland S.M."/>
        </authorList>
    </citation>
    <scope>NUCLEOTIDE SEQUENCE [LARGE SCALE GENOMIC DNA]</scope>
    <source>
        <strain evidence="2">CGDNIH3</strain>
    </source>
</reference>
<name>A0AAN0REF5_9PROT</name>
<dbReference type="KEGG" id="gbc:GbCGDNIH3_1600"/>
<dbReference type="EMBL" id="CP003181">
    <property type="protein sequence ID" value="AHJ63491.1"/>
    <property type="molecule type" value="Genomic_DNA"/>
</dbReference>
<proteinExistence type="predicted"/>
<protein>
    <submittedName>
        <fullName evidence="1">Uncharacterized protein</fullName>
    </submittedName>
</protein>